<dbReference type="EMBL" id="JAWDGP010002600">
    <property type="protein sequence ID" value="KAK3781799.1"/>
    <property type="molecule type" value="Genomic_DNA"/>
</dbReference>
<evidence type="ECO:0000313" key="2">
    <source>
        <dbReference type="Proteomes" id="UP001283361"/>
    </source>
</evidence>
<reference evidence="1" key="1">
    <citation type="journal article" date="2023" name="G3 (Bethesda)">
        <title>A reference genome for the long-term kleptoplast-retaining sea slug Elysia crispata morphotype clarki.</title>
        <authorList>
            <person name="Eastman K.E."/>
            <person name="Pendleton A.L."/>
            <person name="Shaikh M.A."/>
            <person name="Suttiyut T."/>
            <person name="Ogas R."/>
            <person name="Tomko P."/>
            <person name="Gavelis G."/>
            <person name="Widhalm J.R."/>
            <person name="Wisecaver J.H."/>
        </authorList>
    </citation>
    <scope>NUCLEOTIDE SEQUENCE</scope>
    <source>
        <strain evidence="1">ECLA1</strain>
    </source>
</reference>
<dbReference type="AlphaFoldDB" id="A0AAE1DSZ1"/>
<organism evidence="1 2">
    <name type="scientific">Elysia crispata</name>
    <name type="common">lettuce slug</name>
    <dbReference type="NCBI Taxonomy" id="231223"/>
    <lineage>
        <taxon>Eukaryota</taxon>
        <taxon>Metazoa</taxon>
        <taxon>Spiralia</taxon>
        <taxon>Lophotrochozoa</taxon>
        <taxon>Mollusca</taxon>
        <taxon>Gastropoda</taxon>
        <taxon>Heterobranchia</taxon>
        <taxon>Euthyneura</taxon>
        <taxon>Panpulmonata</taxon>
        <taxon>Sacoglossa</taxon>
        <taxon>Placobranchoidea</taxon>
        <taxon>Plakobranchidae</taxon>
        <taxon>Elysia</taxon>
    </lineage>
</organism>
<proteinExistence type="predicted"/>
<gene>
    <name evidence="1" type="ORF">RRG08_021445</name>
</gene>
<comment type="caution">
    <text evidence="1">The sequence shown here is derived from an EMBL/GenBank/DDBJ whole genome shotgun (WGS) entry which is preliminary data.</text>
</comment>
<protein>
    <submittedName>
        <fullName evidence="1">Uncharacterized protein</fullName>
    </submittedName>
</protein>
<keyword evidence="2" id="KW-1185">Reference proteome</keyword>
<sequence>MINLPELSLPQPKLLKVGDGKKSMSSRQEKFTKLLHSWRTNVFIKNKSWCKSLGQQGHGKTLIQILDPLLDLNEELNTSILHGFTENRDPLRAIASDALLSARGFCLTTRPTLI</sequence>
<evidence type="ECO:0000313" key="1">
    <source>
        <dbReference type="EMBL" id="KAK3781799.1"/>
    </source>
</evidence>
<name>A0AAE1DSZ1_9GAST</name>
<accession>A0AAE1DSZ1</accession>
<dbReference type="Proteomes" id="UP001283361">
    <property type="component" value="Unassembled WGS sequence"/>
</dbReference>